<keyword evidence="1" id="KW-0175">Coiled coil</keyword>
<reference evidence="2 3" key="1">
    <citation type="submission" date="2024-01" db="EMBL/GenBank/DDBJ databases">
        <title>The complete chloroplast genome sequence of Lithospermum erythrorhizon: insights into the phylogenetic relationship among Boraginaceae species and the maternal lineages of purple gromwells.</title>
        <authorList>
            <person name="Okada T."/>
            <person name="Watanabe K."/>
        </authorList>
    </citation>
    <scope>NUCLEOTIDE SEQUENCE [LARGE SCALE GENOMIC DNA]</scope>
</reference>
<name>A0AAV3NUX7_LITER</name>
<evidence type="ECO:0000313" key="3">
    <source>
        <dbReference type="Proteomes" id="UP001454036"/>
    </source>
</evidence>
<keyword evidence="3" id="KW-1185">Reference proteome</keyword>
<comment type="caution">
    <text evidence="2">The sequence shown here is derived from an EMBL/GenBank/DDBJ whole genome shotgun (WGS) entry which is preliminary data.</text>
</comment>
<dbReference type="EMBL" id="BAABME010000485">
    <property type="protein sequence ID" value="GAA0143169.1"/>
    <property type="molecule type" value="Genomic_DNA"/>
</dbReference>
<proteinExistence type="predicted"/>
<dbReference type="Proteomes" id="UP001454036">
    <property type="component" value="Unassembled WGS sequence"/>
</dbReference>
<dbReference type="PANTHER" id="PTHR47747">
    <property type="entry name" value="RIBONUCLEASE P PROTEIN SUBUNIT P38-LIKE PROTEIN"/>
    <property type="match status" value="1"/>
</dbReference>
<organism evidence="2 3">
    <name type="scientific">Lithospermum erythrorhizon</name>
    <name type="common">Purple gromwell</name>
    <name type="synonym">Lithospermum officinale var. erythrorhizon</name>
    <dbReference type="NCBI Taxonomy" id="34254"/>
    <lineage>
        <taxon>Eukaryota</taxon>
        <taxon>Viridiplantae</taxon>
        <taxon>Streptophyta</taxon>
        <taxon>Embryophyta</taxon>
        <taxon>Tracheophyta</taxon>
        <taxon>Spermatophyta</taxon>
        <taxon>Magnoliopsida</taxon>
        <taxon>eudicotyledons</taxon>
        <taxon>Gunneridae</taxon>
        <taxon>Pentapetalae</taxon>
        <taxon>asterids</taxon>
        <taxon>lamiids</taxon>
        <taxon>Boraginales</taxon>
        <taxon>Boraginaceae</taxon>
        <taxon>Boraginoideae</taxon>
        <taxon>Lithospermeae</taxon>
        <taxon>Lithospermum</taxon>
    </lineage>
</organism>
<dbReference type="PANTHER" id="PTHR47747:SF3">
    <property type="entry name" value="OS03G0853600 PROTEIN"/>
    <property type="match status" value="1"/>
</dbReference>
<gene>
    <name evidence="2" type="ORF">LIER_03916</name>
</gene>
<feature type="coiled-coil region" evidence="1">
    <location>
        <begin position="116"/>
        <end position="164"/>
    </location>
</feature>
<accession>A0AAV3NUX7</accession>
<evidence type="ECO:0000256" key="1">
    <source>
        <dbReference type="SAM" id="Coils"/>
    </source>
</evidence>
<evidence type="ECO:0000313" key="2">
    <source>
        <dbReference type="EMBL" id="GAA0143169.1"/>
    </source>
</evidence>
<dbReference type="AlphaFoldDB" id="A0AAV3NUX7"/>
<sequence>MATLLQQQHHDNNQHKSLLHKYLGLSFTLFLGSLPKNALSFVPNLQTHNKDLNFKLNQAQKTNKDLNFMLFQAQEEVKKLNSRRKEDSKANARVVEIFAGHRNAWQQEEKRLLMRIDECDEEIDHLRGQIGNLEKLEGELRVNVEELRREISERDEMLNFMSQRCCEMGNGGELGVDFGDLGLKYGKSWVQESGDLEGVDECFGGNGGQNMEEFSKLYGHSNNGFAPELLNSASKFWSERSSLYQDVQYESRYNTKHFVARRESPWKVDGQSTGVSSKLKLLEQELLNLETVGKTDMSNLPSLMRKQAKRYQALSGKIDDLCRRMQASDPCEQTLTSEFRTQRQSDFYLEACRLQQRASETGQKLVALQAEAGKSCLGDKHEGQVQLATRRSLDSIRNNFGEIQRNLEIWLARIIGDLEGILARDGVSRMRDYYMPRYPFAQ</sequence>
<protein>
    <submittedName>
        <fullName evidence="2">Endoribonuclease</fullName>
    </submittedName>
</protein>